<keyword evidence="9" id="KW-0472">Membrane</keyword>
<keyword evidence="5" id="KW-0201">Cytochrome c-type biogenesis</keyword>
<keyword evidence="9" id="KW-0812">Transmembrane</keyword>
<evidence type="ECO:0000256" key="9">
    <source>
        <dbReference type="RuleBase" id="RU364112"/>
    </source>
</evidence>
<keyword evidence="6 9" id="KW-0408">Iron</keyword>
<dbReference type="Pfam" id="PF03918">
    <property type="entry name" value="CcmH"/>
    <property type="match status" value="1"/>
</dbReference>
<evidence type="ECO:0000256" key="2">
    <source>
        <dbReference type="ARBA" id="ARBA00022617"/>
    </source>
</evidence>
<dbReference type="Gene3D" id="1.10.8.640">
    <property type="entry name" value="Cytochrome C biogenesis protein"/>
    <property type="match status" value="1"/>
</dbReference>
<comment type="similarity">
    <text evidence="1 9">Belongs to the CcmH/CycL/Ccl2/NrfF family.</text>
</comment>
<protein>
    <recommendedName>
        <fullName evidence="9">Cytochrome c-type biogenesis protein</fullName>
    </recommendedName>
</protein>
<keyword evidence="12" id="KW-1185">Reference proteome</keyword>
<dbReference type="InterPro" id="IPR038297">
    <property type="entry name" value="CcmH/CycL/NrfF/Ccl2_sf"/>
</dbReference>
<dbReference type="Proteomes" id="UP000528964">
    <property type="component" value="Unassembled WGS sequence"/>
</dbReference>
<dbReference type="InterPro" id="IPR005616">
    <property type="entry name" value="CcmH/CycL/Ccl2/NrfF_N"/>
</dbReference>
<keyword evidence="2 9" id="KW-0349">Heme</keyword>
<dbReference type="GO" id="GO:0017004">
    <property type="term" value="P:cytochrome complex assembly"/>
    <property type="evidence" value="ECO:0007669"/>
    <property type="project" value="UniProtKB-KW"/>
</dbReference>
<feature type="domain" description="CcmH/CycL/Ccl2/NrfF N-terminal" evidence="10">
    <location>
        <begin position="15"/>
        <end position="156"/>
    </location>
</feature>
<keyword evidence="3 9" id="KW-0479">Metal-binding</keyword>
<dbReference type="EMBL" id="JACIDR010000001">
    <property type="protein sequence ID" value="MBB3971958.1"/>
    <property type="molecule type" value="Genomic_DNA"/>
</dbReference>
<dbReference type="FunFam" id="1.10.8.640:FF:000001">
    <property type="entry name" value="Cytochrome c-type biogenesis protein"/>
    <property type="match status" value="1"/>
</dbReference>
<sequence length="166" mass="18179">MRPRRRSGRLSAAALALALLAAPALAVNPGEQLPDPAQEARAREISAELRCMVCQNQSIDDSDAPLAKDLRLLVRERIRAGDDDKQVLAFLTERYGEFVLLRPRLRGETLLLWGFAPAILVLGLAGYAIWAFRARRRTAAAQGLTEEERVRVEALLAREAGPGAKG</sequence>
<evidence type="ECO:0000313" key="11">
    <source>
        <dbReference type="EMBL" id="MBB3971958.1"/>
    </source>
</evidence>
<reference evidence="11 12" key="1">
    <citation type="submission" date="2020-08" db="EMBL/GenBank/DDBJ databases">
        <title>Genomic Encyclopedia of Type Strains, Phase IV (KMG-IV): sequencing the most valuable type-strain genomes for metagenomic binning, comparative biology and taxonomic classification.</title>
        <authorList>
            <person name="Goeker M."/>
        </authorList>
    </citation>
    <scope>NUCLEOTIDE SEQUENCE [LARGE SCALE GENOMIC DNA]</scope>
    <source>
        <strain evidence="11 12">DSM 25481</strain>
    </source>
</reference>
<evidence type="ECO:0000313" key="12">
    <source>
        <dbReference type="Proteomes" id="UP000528964"/>
    </source>
</evidence>
<evidence type="ECO:0000259" key="10">
    <source>
        <dbReference type="Pfam" id="PF03918"/>
    </source>
</evidence>
<dbReference type="PANTHER" id="PTHR47870">
    <property type="entry name" value="CYTOCHROME C-TYPE BIOGENESIS PROTEIN CCMH"/>
    <property type="match status" value="1"/>
</dbReference>
<dbReference type="AlphaFoldDB" id="A0A7W6GEE5"/>
<proteinExistence type="inferred from homology"/>
<feature type="signal peptide" evidence="9">
    <location>
        <begin position="1"/>
        <end position="26"/>
    </location>
</feature>
<organism evidence="11 12">
    <name type="scientific">Hansschlegelia beijingensis</name>
    <dbReference type="NCBI Taxonomy" id="1133344"/>
    <lineage>
        <taxon>Bacteria</taxon>
        <taxon>Pseudomonadati</taxon>
        <taxon>Pseudomonadota</taxon>
        <taxon>Alphaproteobacteria</taxon>
        <taxon>Hyphomicrobiales</taxon>
        <taxon>Methylopilaceae</taxon>
        <taxon>Hansschlegelia</taxon>
    </lineage>
</organism>
<evidence type="ECO:0000256" key="8">
    <source>
        <dbReference type="ARBA" id="ARBA00060491"/>
    </source>
</evidence>
<keyword evidence="9" id="KW-1133">Transmembrane helix</keyword>
<dbReference type="InterPro" id="IPR051263">
    <property type="entry name" value="C-type_cytochrome_biogenesis"/>
</dbReference>
<evidence type="ECO:0000256" key="3">
    <source>
        <dbReference type="ARBA" id="ARBA00022723"/>
    </source>
</evidence>
<evidence type="ECO:0000256" key="7">
    <source>
        <dbReference type="ARBA" id="ARBA00037230"/>
    </source>
</evidence>
<feature type="transmembrane region" description="Helical" evidence="9">
    <location>
        <begin position="110"/>
        <end position="132"/>
    </location>
</feature>
<feature type="chain" id="PRO_5031605127" description="Cytochrome c-type biogenesis protein" evidence="9">
    <location>
        <begin position="27"/>
        <end position="166"/>
    </location>
</feature>
<keyword evidence="4 9" id="KW-0732">Signal</keyword>
<gene>
    <name evidence="11" type="ORF">GGR24_000591</name>
</gene>
<comment type="subcellular location">
    <subcellularLocation>
        <location evidence="8">Membrane</location>
        <topology evidence="8">Single-pass membrane protein</topology>
        <orientation evidence="8">Periplasmic side</orientation>
    </subcellularLocation>
</comment>
<evidence type="ECO:0000256" key="4">
    <source>
        <dbReference type="ARBA" id="ARBA00022729"/>
    </source>
</evidence>
<name>A0A7W6GEE5_9HYPH</name>
<evidence type="ECO:0000256" key="5">
    <source>
        <dbReference type="ARBA" id="ARBA00022748"/>
    </source>
</evidence>
<dbReference type="GO" id="GO:0005886">
    <property type="term" value="C:plasma membrane"/>
    <property type="evidence" value="ECO:0007669"/>
    <property type="project" value="TreeGrafter"/>
</dbReference>
<comment type="function">
    <text evidence="7">Required for the biogenesis of c-type cytochromes. Possible subunit of a heme lyase.</text>
</comment>
<comment type="caution">
    <text evidence="11">The sequence shown here is derived from an EMBL/GenBank/DDBJ whole genome shotgun (WGS) entry which is preliminary data.</text>
</comment>
<dbReference type="PANTHER" id="PTHR47870:SF1">
    <property type="entry name" value="CYTOCHROME C-TYPE BIOGENESIS PROTEIN CCMH"/>
    <property type="match status" value="1"/>
</dbReference>
<evidence type="ECO:0000256" key="6">
    <source>
        <dbReference type="ARBA" id="ARBA00023004"/>
    </source>
</evidence>
<evidence type="ECO:0000256" key="1">
    <source>
        <dbReference type="ARBA" id="ARBA00010342"/>
    </source>
</evidence>
<dbReference type="RefSeq" id="WP_183393790.1">
    <property type="nucleotide sequence ID" value="NZ_JACIDR010000001.1"/>
</dbReference>
<dbReference type="CDD" id="cd16378">
    <property type="entry name" value="CcmH_N"/>
    <property type="match status" value="1"/>
</dbReference>
<accession>A0A7W6GEE5</accession>
<dbReference type="GO" id="GO:0046872">
    <property type="term" value="F:metal ion binding"/>
    <property type="evidence" value="ECO:0007669"/>
    <property type="project" value="UniProtKB-KW"/>
</dbReference>